<sequence length="229" mass="24171">MAVTLAQIVEISQEAPIWQGLRVRLPNGLHPAPGQYLLANRPHSDDPLPVALYPARLRPGDLRLVGPLPAAWAVGDWLEIRSPLGRGFRLPPQARRVALAALDGPTARLLPVIEAALAQGADVALYTSAPPAGLPLAVEVLPFSLLHEAPAWAQYLALTAPRARLTALREALGLTAEQGCPAAEVLVDTPIPCGGAAACGVCAVHTHHGWKLACEDGPVFPWDDLEVEG</sequence>
<dbReference type="InterPro" id="IPR036010">
    <property type="entry name" value="2Fe-2S_ferredoxin-like_sf"/>
</dbReference>
<accession>A0A0M9U3J7</accession>
<proteinExistence type="predicted"/>
<dbReference type="EMBL" id="LGCM01000019">
    <property type="protein sequence ID" value="KPL87388.1"/>
    <property type="molecule type" value="Genomic_DNA"/>
</dbReference>
<reference evidence="2" key="1">
    <citation type="journal article" date="2015" name="Genome Announc.">
        <title>Draft Genome Sequences of Anaerolinea thermolimosa IMO-1, Bellilinea caldifistulae GOMI-1, Leptolinea tardivitalis YMTK-2, Levilinea saccharolytica KIBI-1, Longilinea arvoryzae KOME-1, Previously Described as Members of the Class Anaerolineae (Chloroflexi).</title>
        <authorList>
            <person name="Matsuura N."/>
            <person name="Tourlousse M.D."/>
            <person name="Ohashi A."/>
            <person name="Hugenholtz P."/>
            <person name="Sekiguchi Y."/>
        </authorList>
    </citation>
    <scope>NUCLEOTIDE SEQUENCE</scope>
    <source>
        <strain evidence="2">KIBI-1</strain>
    </source>
</reference>
<protein>
    <submittedName>
        <fullName evidence="2">2-polyprenylphenol hydroxylase</fullName>
    </submittedName>
</protein>
<evidence type="ECO:0000259" key="1">
    <source>
        <dbReference type="Pfam" id="PF10418"/>
    </source>
</evidence>
<dbReference type="SUPFAM" id="SSF54292">
    <property type="entry name" value="2Fe-2S ferredoxin-like"/>
    <property type="match status" value="1"/>
</dbReference>
<keyword evidence="5" id="KW-1185">Reference proteome</keyword>
<evidence type="ECO:0000313" key="3">
    <source>
        <dbReference type="EMBL" id="GAP19803.1"/>
    </source>
</evidence>
<dbReference type="Proteomes" id="UP000050501">
    <property type="component" value="Unassembled WGS sequence"/>
</dbReference>
<feature type="domain" description="Dihydroorotate dehydrogenase electron transfer subunit iron-sulphur cluster binding" evidence="1">
    <location>
        <begin position="198"/>
        <end position="225"/>
    </location>
</feature>
<reference evidence="4 5" key="2">
    <citation type="submission" date="2015-07" db="EMBL/GenBank/DDBJ databases">
        <title>Genome sequence of Levilinea saccharolytica DSM 16555.</title>
        <authorList>
            <person name="Hemp J."/>
            <person name="Ward L.M."/>
            <person name="Pace L.A."/>
            <person name="Fischer W.W."/>
        </authorList>
    </citation>
    <scope>NUCLEOTIDE SEQUENCE [LARGE SCALE GENOMIC DNA]</scope>
    <source>
        <strain evidence="4 5">KIBI-1</strain>
    </source>
</reference>
<dbReference type="RefSeq" id="WP_062420038.1">
    <property type="nucleotide sequence ID" value="NZ_BBXZ01000195.1"/>
</dbReference>
<dbReference type="AlphaFoldDB" id="A0A0M9U3J7"/>
<gene>
    <name evidence="4" type="ORF">ADN01_04230</name>
    <name evidence="2" type="ORF">LSAC_03706</name>
    <name evidence="3" type="ORF">LSAC_03717</name>
</gene>
<dbReference type="InterPro" id="IPR019480">
    <property type="entry name" value="Dihydroorotate_DH_Fe-S-bd"/>
</dbReference>
<dbReference type="GO" id="GO:0051536">
    <property type="term" value="F:iron-sulfur cluster binding"/>
    <property type="evidence" value="ECO:0007669"/>
    <property type="project" value="InterPro"/>
</dbReference>
<dbReference type="Pfam" id="PF10418">
    <property type="entry name" value="DHODB_Fe-S_bind"/>
    <property type="match status" value="1"/>
</dbReference>
<dbReference type="OrthoDB" id="9789468at2"/>
<dbReference type="STRING" id="229921.ADN01_04230"/>
<evidence type="ECO:0000313" key="2">
    <source>
        <dbReference type="EMBL" id="GAP19794.1"/>
    </source>
</evidence>
<dbReference type="EMBL" id="DF967976">
    <property type="protein sequence ID" value="GAP19794.1"/>
    <property type="molecule type" value="Genomic_DNA"/>
</dbReference>
<evidence type="ECO:0000313" key="4">
    <source>
        <dbReference type="EMBL" id="KPL87388.1"/>
    </source>
</evidence>
<organism evidence="2">
    <name type="scientific">Levilinea saccharolytica</name>
    <dbReference type="NCBI Taxonomy" id="229921"/>
    <lineage>
        <taxon>Bacteria</taxon>
        <taxon>Bacillati</taxon>
        <taxon>Chloroflexota</taxon>
        <taxon>Anaerolineae</taxon>
        <taxon>Anaerolineales</taxon>
        <taxon>Anaerolineaceae</taxon>
        <taxon>Levilinea</taxon>
    </lineage>
</organism>
<name>A0A0M9U3J7_9CHLR</name>
<dbReference type="EMBL" id="DF967976">
    <property type="protein sequence ID" value="GAP19803.1"/>
    <property type="molecule type" value="Genomic_DNA"/>
</dbReference>
<evidence type="ECO:0000313" key="5">
    <source>
        <dbReference type="Proteomes" id="UP000050501"/>
    </source>
</evidence>